<keyword evidence="1" id="KW-0732">Signal</keyword>
<proteinExistence type="predicted"/>
<gene>
    <name evidence="2" type="ORF">KP509_28G028900</name>
</gene>
<protein>
    <recommendedName>
        <fullName evidence="4">Secreted protein</fullName>
    </recommendedName>
</protein>
<dbReference type="Proteomes" id="UP000825935">
    <property type="component" value="Chromosome 28"/>
</dbReference>
<name>A0A8T2RAR6_CERRI</name>
<evidence type="ECO:0008006" key="4">
    <source>
        <dbReference type="Google" id="ProtNLM"/>
    </source>
</evidence>
<evidence type="ECO:0000313" key="3">
    <source>
        <dbReference type="Proteomes" id="UP000825935"/>
    </source>
</evidence>
<accession>A0A8T2RAR6</accession>
<comment type="caution">
    <text evidence="2">The sequence shown here is derived from an EMBL/GenBank/DDBJ whole genome shotgun (WGS) entry which is preliminary data.</text>
</comment>
<dbReference type="AlphaFoldDB" id="A0A8T2RAR6"/>
<sequence>MLFLVHDGVMGLFSLLISYCRPCVSCTYTPLPQTVMPLYPRLHIHEIFCILETSRLREPILALQVHPIIFRAGGSTYAQ</sequence>
<feature type="signal peptide" evidence="1">
    <location>
        <begin position="1"/>
        <end position="26"/>
    </location>
</feature>
<evidence type="ECO:0000313" key="2">
    <source>
        <dbReference type="EMBL" id="KAH7293512.1"/>
    </source>
</evidence>
<evidence type="ECO:0000256" key="1">
    <source>
        <dbReference type="SAM" id="SignalP"/>
    </source>
</evidence>
<keyword evidence="3" id="KW-1185">Reference proteome</keyword>
<reference evidence="2" key="1">
    <citation type="submission" date="2021-08" db="EMBL/GenBank/DDBJ databases">
        <title>WGS assembly of Ceratopteris richardii.</title>
        <authorList>
            <person name="Marchant D.B."/>
            <person name="Chen G."/>
            <person name="Jenkins J."/>
            <person name="Shu S."/>
            <person name="Leebens-Mack J."/>
            <person name="Grimwood J."/>
            <person name="Schmutz J."/>
            <person name="Soltis P."/>
            <person name="Soltis D."/>
            <person name="Chen Z.-H."/>
        </authorList>
    </citation>
    <scope>NUCLEOTIDE SEQUENCE</scope>
    <source>
        <strain evidence="2">Whitten #5841</strain>
        <tissue evidence="2">Leaf</tissue>
    </source>
</reference>
<feature type="chain" id="PRO_5035936768" description="Secreted protein" evidence="1">
    <location>
        <begin position="27"/>
        <end position="79"/>
    </location>
</feature>
<organism evidence="2 3">
    <name type="scientific">Ceratopteris richardii</name>
    <name type="common">Triangle waterfern</name>
    <dbReference type="NCBI Taxonomy" id="49495"/>
    <lineage>
        <taxon>Eukaryota</taxon>
        <taxon>Viridiplantae</taxon>
        <taxon>Streptophyta</taxon>
        <taxon>Embryophyta</taxon>
        <taxon>Tracheophyta</taxon>
        <taxon>Polypodiopsida</taxon>
        <taxon>Polypodiidae</taxon>
        <taxon>Polypodiales</taxon>
        <taxon>Pteridineae</taxon>
        <taxon>Pteridaceae</taxon>
        <taxon>Parkerioideae</taxon>
        <taxon>Ceratopteris</taxon>
    </lineage>
</organism>
<dbReference type="EMBL" id="CM035433">
    <property type="protein sequence ID" value="KAH7293512.1"/>
    <property type="molecule type" value="Genomic_DNA"/>
</dbReference>